<dbReference type="STRING" id="74649.A0A2P6Q1L8"/>
<gene>
    <name evidence="3" type="ORF">RchiOBHm_Chr6g0311981</name>
</gene>
<dbReference type="EMBL" id="PDCK01000044">
    <property type="protein sequence ID" value="PRQ28061.1"/>
    <property type="molecule type" value="Genomic_DNA"/>
</dbReference>
<organism evidence="3 4">
    <name type="scientific">Rosa chinensis</name>
    <name type="common">China rose</name>
    <dbReference type="NCBI Taxonomy" id="74649"/>
    <lineage>
        <taxon>Eukaryota</taxon>
        <taxon>Viridiplantae</taxon>
        <taxon>Streptophyta</taxon>
        <taxon>Embryophyta</taxon>
        <taxon>Tracheophyta</taxon>
        <taxon>Spermatophyta</taxon>
        <taxon>Magnoliopsida</taxon>
        <taxon>eudicotyledons</taxon>
        <taxon>Gunneridae</taxon>
        <taxon>Pentapetalae</taxon>
        <taxon>rosids</taxon>
        <taxon>fabids</taxon>
        <taxon>Rosales</taxon>
        <taxon>Rosaceae</taxon>
        <taxon>Rosoideae</taxon>
        <taxon>Rosoideae incertae sedis</taxon>
        <taxon>Rosa</taxon>
    </lineage>
</organism>
<dbReference type="GO" id="GO:0009813">
    <property type="term" value="P:flavonoid biosynthetic process"/>
    <property type="evidence" value="ECO:0007669"/>
    <property type="project" value="UniProtKB-UniPathway"/>
</dbReference>
<dbReference type="InterPro" id="IPR016088">
    <property type="entry name" value="Chalcone_isomerase_3-sand"/>
</dbReference>
<dbReference type="EC" id="5.5.1.6" evidence="3"/>
<feature type="domain" description="Chalcone isomerase" evidence="2">
    <location>
        <begin position="243"/>
        <end position="415"/>
    </location>
</feature>
<sequence length="426" mass="47247">MKNNWFWFGDFDDGSSYNFPLEPLILHSFGGHVFSHVSSFMDNSLHHCRCFHVPGSLALEGAFNHISKFAGALLVMFSSGTSTNATRVIAGNLDGFEPGTSSSSAQVKHITSSRQKFKGFHFSFGPKGECNNPMDFGKISAFVMQFLQREAERRYSYSLLSLATALVPPFGNLSSNMLAVSSANTDVMDQRPCEVGRQGCAGLPLPNLDWRIHAVEPRTGIEFPMVLDNILRAGNNSSLSSEVLVGTGSRTMTIIRIKSLKLYAFGFYIHPYSVCKKLGPKYASVSADELNKRHDFYQDLLREDIDMTVRLVVSCNGMKINTVRDAFEKSLRARLVKTNPETDYRCITTFGSNFTQDIPLPAGTTIDFQRTADGKLITKIGDNQIGAVQSKELCRAFFDMYLGDGPVSEQTKEEIGRNVASIIRRC</sequence>
<keyword evidence="3" id="KW-0413">Isomerase</keyword>
<evidence type="ECO:0000313" key="4">
    <source>
        <dbReference type="Proteomes" id="UP000238479"/>
    </source>
</evidence>
<dbReference type="InterPro" id="IPR016089">
    <property type="entry name" value="Chalcone_isomerase_bundle_sf"/>
</dbReference>
<dbReference type="Gene3D" id="1.10.890.20">
    <property type="match status" value="1"/>
</dbReference>
<dbReference type="UniPathway" id="UPA00154"/>
<dbReference type="InterPro" id="IPR036298">
    <property type="entry name" value="Chalcone_isomerase_sf"/>
</dbReference>
<dbReference type="GO" id="GO:0005504">
    <property type="term" value="F:fatty acid binding"/>
    <property type="evidence" value="ECO:0007669"/>
    <property type="project" value="EnsemblPlants"/>
</dbReference>
<keyword evidence="4" id="KW-1185">Reference proteome</keyword>
<dbReference type="InterPro" id="IPR016087">
    <property type="entry name" value="Chalcone_isomerase"/>
</dbReference>
<dbReference type="GO" id="GO:0045430">
    <property type="term" value="F:chalcone isomerase activity"/>
    <property type="evidence" value="ECO:0007669"/>
    <property type="project" value="UniProtKB-EC"/>
</dbReference>
<evidence type="ECO:0000259" key="2">
    <source>
        <dbReference type="Pfam" id="PF16035"/>
    </source>
</evidence>
<accession>A0A2P6Q1L8</accession>
<proteinExistence type="inferred from homology"/>
<dbReference type="OMA" id="MDQRPCE"/>
<dbReference type="PANTHER" id="PTHR47284:SF3">
    <property type="entry name" value="FATTY-ACID-BINDING PROTEIN 2"/>
    <property type="match status" value="1"/>
</dbReference>
<dbReference type="SUPFAM" id="SSF54626">
    <property type="entry name" value="Chalcone isomerase"/>
    <property type="match status" value="1"/>
</dbReference>
<dbReference type="Proteomes" id="UP000238479">
    <property type="component" value="Chromosome 6"/>
</dbReference>
<dbReference type="Gene3D" id="3.50.70.10">
    <property type="match status" value="1"/>
</dbReference>
<dbReference type="Pfam" id="PF16035">
    <property type="entry name" value="Chalcone_2"/>
    <property type="match status" value="1"/>
</dbReference>
<comment type="similarity">
    <text evidence="1">Belongs to the chalcone isomerase family.</text>
</comment>
<dbReference type="Gramene" id="PRQ28061">
    <property type="protein sequence ID" value="PRQ28061"/>
    <property type="gene ID" value="RchiOBHm_Chr6g0311981"/>
</dbReference>
<dbReference type="AlphaFoldDB" id="A0A2P6Q1L8"/>
<dbReference type="PANTHER" id="PTHR47284">
    <property type="entry name" value="FATTY-ACID-BINDING PROTEIN 2"/>
    <property type="match status" value="1"/>
</dbReference>
<dbReference type="GO" id="GO:0009570">
    <property type="term" value="C:chloroplast stroma"/>
    <property type="evidence" value="ECO:0007669"/>
    <property type="project" value="EnsemblPlants"/>
</dbReference>
<reference evidence="3 4" key="1">
    <citation type="journal article" date="2018" name="Nat. Genet.">
        <title>The Rosa genome provides new insights in the design of modern roses.</title>
        <authorList>
            <person name="Bendahmane M."/>
        </authorList>
    </citation>
    <scope>NUCLEOTIDE SEQUENCE [LARGE SCALE GENOMIC DNA]</scope>
    <source>
        <strain evidence="4">cv. Old Blush</strain>
    </source>
</reference>
<evidence type="ECO:0000313" key="3">
    <source>
        <dbReference type="EMBL" id="PRQ28061.1"/>
    </source>
</evidence>
<evidence type="ECO:0000256" key="1">
    <source>
        <dbReference type="ARBA" id="ARBA00007166"/>
    </source>
</evidence>
<protein>
    <submittedName>
        <fullName evidence="3">Putative chalcone isomerase</fullName>
        <ecNumber evidence="3">5.5.1.6</ecNumber>
    </submittedName>
</protein>
<name>A0A2P6Q1L8_ROSCH</name>
<comment type="caution">
    <text evidence="3">The sequence shown here is derived from an EMBL/GenBank/DDBJ whole genome shotgun (WGS) entry which is preliminary data.</text>
</comment>
<dbReference type="OrthoDB" id="18193at2759"/>